<gene>
    <name evidence="1" type="ORF">L207DRAFT_505947</name>
</gene>
<dbReference type="EMBL" id="KZ613937">
    <property type="protein sequence ID" value="PMD48948.1"/>
    <property type="molecule type" value="Genomic_DNA"/>
</dbReference>
<evidence type="ECO:0000313" key="2">
    <source>
        <dbReference type="Proteomes" id="UP000235786"/>
    </source>
</evidence>
<organism evidence="1 2">
    <name type="scientific">Hyaloscypha variabilis (strain UAMH 11265 / GT02V1 / F)</name>
    <name type="common">Meliniomyces variabilis</name>
    <dbReference type="NCBI Taxonomy" id="1149755"/>
    <lineage>
        <taxon>Eukaryota</taxon>
        <taxon>Fungi</taxon>
        <taxon>Dikarya</taxon>
        <taxon>Ascomycota</taxon>
        <taxon>Pezizomycotina</taxon>
        <taxon>Leotiomycetes</taxon>
        <taxon>Helotiales</taxon>
        <taxon>Hyaloscyphaceae</taxon>
        <taxon>Hyaloscypha</taxon>
        <taxon>Hyaloscypha variabilis</taxon>
    </lineage>
</organism>
<reference evidence="1 2" key="1">
    <citation type="submission" date="2016-04" db="EMBL/GenBank/DDBJ databases">
        <title>A degradative enzymes factory behind the ericoid mycorrhizal symbiosis.</title>
        <authorList>
            <consortium name="DOE Joint Genome Institute"/>
            <person name="Martino E."/>
            <person name="Morin E."/>
            <person name="Grelet G."/>
            <person name="Kuo A."/>
            <person name="Kohler A."/>
            <person name="Daghino S."/>
            <person name="Barry K."/>
            <person name="Choi C."/>
            <person name="Cichocki N."/>
            <person name="Clum A."/>
            <person name="Copeland A."/>
            <person name="Hainaut M."/>
            <person name="Haridas S."/>
            <person name="Labutti K."/>
            <person name="Lindquist E."/>
            <person name="Lipzen A."/>
            <person name="Khouja H.-R."/>
            <person name="Murat C."/>
            <person name="Ohm R."/>
            <person name="Olson A."/>
            <person name="Spatafora J."/>
            <person name="Veneault-Fourrey C."/>
            <person name="Henrissat B."/>
            <person name="Grigoriev I."/>
            <person name="Martin F."/>
            <person name="Perotto S."/>
        </authorList>
    </citation>
    <scope>NUCLEOTIDE SEQUENCE [LARGE SCALE GENOMIC DNA]</scope>
    <source>
        <strain evidence="1 2">F</strain>
    </source>
</reference>
<protein>
    <submittedName>
        <fullName evidence="1">Uncharacterized protein</fullName>
    </submittedName>
</protein>
<dbReference type="AlphaFoldDB" id="A0A2J6SDW1"/>
<dbReference type="OrthoDB" id="3526371at2759"/>
<proteinExistence type="predicted"/>
<sequence length="252" mass="28903">MNISSILEAVRPLADLSYEVIQTAQMLRRSAEYPLAFGFKDPLYNHTKALENLTSKASTFPESSIPSVFSEKIQNLCLETNQRLSAIPKLTERLEAFFNDRAKLKNMIHNPEADKLLTPCPIPTIDIFSQLSKRAIGLHYGHQFRVDPYPKTLKEVEGTSAEEWTWDFKSSKPLLFRVDFHEGLRDKGFHTIVGTLPRGGMREGYQCVWPGTNKVCWVVGLTCDEREVLLLQPFIKDVRPHRPYFHMSMAFD</sequence>
<keyword evidence="2" id="KW-1185">Reference proteome</keyword>
<name>A0A2J6SDW1_HYAVF</name>
<evidence type="ECO:0000313" key="1">
    <source>
        <dbReference type="EMBL" id="PMD48948.1"/>
    </source>
</evidence>
<accession>A0A2J6SDW1</accession>
<dbReference type="Proteomes" id="UP000235786">
    <property type="component" value="Unassembled WGS sequence"/>
</dbReference>